<reference evidence="2 3" key="1">
    <citation type="journal article" date="2015" name="Genome Announc.">
        <title>Expanding the biotechnology potential of lactobacilli through comparative genomics of 213 strains and associated genera.</title>
        <authorList>
            <person name="Sun Z."/>
            <person name="Harris H.M."/>
            <person name="McCann A."/>
            <person name="Guo C."/>
            <person name="Argimon S."/>
            <person name="Zhang W."/>
            <person name="Yang X."/>
            <person name="Jeffery I.B."/>
            <person name="Cooney J.C."/>
            <person name="Kagawa T.F."/>
            <person name="Liu W."/>
            <person name="Song Y."/>
            <person name="Salvetti E."/>
            <person name="Wrobel A."/>
            <person name="Rasinkangas P."/>
            <person name="Parkhill J."/>
            <person name="Rea M.C."/>
            <person name="O'Sullivan O."/>
            <person name="Ritari J."/>
            <person name="Douillard F.P."/>
            <person name="Paul Ross R."/>
            <person name="Yang R."/>
            <person name="Briner A.E."/>
            <person name="Felis G.E."/>
            <person name="de Vos W.M."/>
            <person name="Barrangou R."/>
            <person name="Klaenhammer T.R."/>
            <person name="Caufield P.W."/>
            <person name="Cui Y."/>
            <person name="Zhang H."/>
            <person name="O'Toole P.W."/>
        </authorList>
    </citation>
    <scope>NUCLEOTIDE SEQUENCE [LARGE SCALE GENOMIC DNA]</scope>
    <source>
        <strain evidence="2 3">DSM 24716</strain>
    </source>
</reference>
<accession>A0A0R2LG34</accession>
<sequence length="759" mass="83669">MRISRYLGRLLFISLGIFLLLNSYQSVQADTKSTNADYEHALETTPKGLNWDNNAFVLADFKAAAENRKRLGTNVGNKSNAAVRANSSMENNAEILHSSNPQNPDTSIIKMTNDTYQTGAVWSNMNTDNFFDISKEQKASFWLYLSKIDKYNQLAGDGMAFVLQNDPNGGNAIALSADGIPVNGQSLGVWGADWNTKNTDPKNLSKTAIQNSWALEFDTFVNYNGSTSSGEGVAFDYYLPNVYWGSRHIAGGYPALSSTYKLIPDVYNSFYMEHTKLAINSKIIDSNWHHVSITWNPINDASGNLSYAYDDKDPQTGKPIGNGSTTDFTIDTTNFELKNGSKKLYWGFTGSTGNYSENNLIVFESIPSYVDAEASAAVYDDSQGGQEVKDKGIVDSNDDLTYTYNLNYKGWTKDWNQINAIMEVPKNITFSSGTVTYPDSPTNKDARPIPESSFTNIANNKITYLLPEGLNDVSKNAIIKLKGKAGKSATSTLTVPSAHASFEGDNLITDANTVSYSIKPRALSLDSSSPNPINLKPNEDGNVPGQVSYVGTNNNPDYNNMVVHQTLNNTTTTLKNIIDSSGHFTLPINNKLLDKINTLSFYVTDSNNNTSNTINRQIIVGGNLAFGNVQPTVSFKPTNGSFRDQVIPRLGNWQIDIIDSREKGSNWTVQANASELSNSNKDKLKGHLFYRDLNGKDYDLKNNINVANNIKDIDDTQQKNITDTWTSNNGILLSMDKGNLVGQYTGVINWTLVDSLQYN</sequence>
<name>A0A0R2LG34_9LACO</name>
<evidence type="ECO:0000313" key="3">
    <source>
        <dbReference type="Proteomes" id="UP000051006"/>
    </source>
</evidence>
<keyword evidence="3" id="KW-1185">Reference proteome</keyword>
<dbReference type="SUPFAM" id="SSF49899">
    <property type="entry name" value="Concanavalin A-like lectins/glucanases"/>
    <property type="match status" value="1"/>
</dbReference>
<gene>
    <name evidence="2" type="ORF">IV57_GL001681</name>
</gene>
<comment type="caution">
    <text evidence="2">The sequence shown here is derived from an EMBL/GenBank/DDBJ whole genome shotgun (WGS) entry which is preliminary data.</text>
</comment>
<dbReference type="Proteomes" id="UP000051006">
    <property type="component" value="Unassembled WGS sequence"/>
</dbReference>
<evidence type="ECO:0000256" key="1">
    <source>
        <dbReference type="SAM" id="SignalP"/>
    </source>
</evidence>
<feature type="signal peptide" evidence="1">
    <location>
        <begin position="1"/>
        <end position="29"/>
    </location>
</feature>
<dbReference type="EMBL" id="JQCF01000034">
    <property type="protein sequence ID" value="KRN97597.1"/>
    <property type="molecule type" value="Genomic_DNA"/>
</dbReference>
<keyword evidence="1" id="KW-0732">Signal</keyword>
<dbReference type="RefSeq" id="WP_057881696.1">
    <property type="nucleotide sequence ID" value="NZ_JQCF01000034.1"/>
</dbReference>
<dbReference type="Gene3D" id="2.60.120.200">
    <property type="match status" value="1"/>
</dbReference>
<dbReference type="InterPro" id="IPR013320">
    <property type="entry name" value="ConA-like_dom_sf"/>
</dbReference>
<evidence type="ECO:0008006" key="4">
    <source>
        <dbReference type="Google" id="ProtNLM"/>
    </source>
</evidence>
<dbReference type="AlphaFoldDB" id="A0A0R2LG34"/>
<proteinExistence type="predicted"/>
<protein>
    <recommendedName>
        <fullName evidence="4">Extracellular protein</fullName>
    </recommendedName>
</protein>
<organism evidence="2 3">
    <name type="scientific">Companilactobacillus kimchiensis</name>
    <dbReference type="NCBI Taxonomy" id="993692"/>
    <lineage>
        <taxon>Bacteria</taxon>
        <taxon>Bacillati</taxon>
        <taxon>Bacillota</taxon>
        <taxon>Bacilli</taxon>
        <taxon>Lactobacillales</taxon>
        <taxon>Lactobacillaceae</taxon>
        <taxon>Companilactobacillus</taxon>
    </lineage>
</organism>
<dbReference type="STRING" id="993692.IV57_GL001681"/>
<dbReference type="OrthoDB" id="2306834at2"/>
<evidence type="ECO:0000313" key="2">
    <source>
        <dbReference type="EMBL" id="KRN97597.1"/>
    </source>
</evidence>
<dbReference type="PATRIC" id="fig|993692.3.peg.1709"/>
<feature type="chain" id="PRO_5006419940" description="Extracellular protein" evidence="1">
    <location>
        <begin position="30"/>
        <end position="759"/>
    </location>
</feature>